<dbReference type="EMBL" id="PKPP01005689">
    <property type="protein sequence ID" value="PWA59207.1"/>
    <property type="molecule type" value="Genomic_DNA"/>
</dbReference>
<feature type="domain" description="F-box" evidence="1">
    <location>
        <begin position="20"/>
        <end position="60"/>
    </location>
</feature>
<dbReference type="Proteomes" id="UP000245207">
    <property type="component" value="Unassembled WGS sequence"/>
</dbReference>
<dbReference type="InterPro" id="IPR036047">
    <property type="entry name" value="F-box-like_dom_sf"/>
</dbReference>
<dbReference type="Pfam" id="PF00646">
    <property type="entry name" value="F-box"/>
    <property type="match status" value="2"/>
</dbReference>
<dbReference type="SMART" id="SM00256">
    <property type="entry name" value="FBOX"/>
    <property type="match status" value="2"/>
</dbReference>
<protein>
    <submittedName>
        <fullName evidence="2">F-box domain, Leucine-rich repeat domain, L domain-like protein</fullName>
    </submittedName>
</protein>
<accession>A0A2U1MDA2</accession>
<dbReference type="STRING" id="35608.A0A2U1MDA2"/>
<dbReference type="PANTHER" id="PTHR34223">
    <property type="entry name" value="OS11G0201299 PROTEIN"/>
    <property type="match status" value="1"/>
</dbReference>
<dbReference type="OrthoDB" id="612216at2759"/>
<dbReference type="Gene3D" id="3.80.10.10">
    <property type="entry name" value="Ribonuclease Inhibitor"/>
    <property type="match status" value="2"/>
</dbReference>
<dbReference type="SUPFAM" id="SSF52047">
    <property type="entry name" value="RNI-like"/>
    <property type="match status" value="2"/>
</dbReference>
<proteinExistence type="predicted"/>
<dbReference type="SUPFAM" id="SSF81383">
    <property type="entry name" value="F-box domain"/>
    <property type="match status" value="2"/>
</dbReference>
<sequence length="930" mass="106004">MDSRHAKMRLNVEGDRLSNLPDDLIHKILSFVGIKLAAQASALSSRWRFLWTSLPCLNFSSDDFKTMAKFNKSVTHVLSRHNNQIEVTSAKLDFDGKVSQGFVRRILDYAISHNVQQLTVSCTDNSGTPFPLHLFSSQSLKYLTIAGCDAMRSPRFISTWELATLTTLHLEYITFNDEATDKCTGIFSKCTNLKKLVLKECSMNKSNGFDISLPGLSNLTLEFGSLFKNVLNVVTPQLKNLTIRNWQEVHLSCAPELVSLIFEGSESDWVQFSSCGLRSLERVDLCISKNYYYSDKLNKTDAHKFFDQLQQLHNAKHLTLNLQIFQLLSPLLELISYQPSPFVELKSLKAYPRGAYSKVQETIPDEVKKYFLDSSPSATIMAVVVMVILQEVNLRLEEATNSRPCLYLTVLYISFSTQTRRHYAGGLVNKDRQVLKFLSNPQGRIGRKWILYAKMRLNVEGDRLSNLPDDLIHKILSFVGIKLAAQTSALSSRWRFLWTSLSCLNFSSDDFKTMAKFNKSVTHVLSRHNNQIEVTSAKLDFDGKVSQGFVRRILDYAISHNVQQLTVSCTDNSGTPFPLHLFSSQSLKYLTIAGCDAMRSPWFISTWELATLTTLHLEYITFNDEATDKCTGIFSKCTNLKKLVLKECSMNKSNGVDISLPGLSNLTLEFGSLFKNVLNVVTPQLKNLTIRNWQEVHLSCAPELVSLIFEGSESDWVQFSSCGLRSLERVDLCISKNYYYSDKLNKTDAHKFFDQLQQLHNAKHLTLNLQIFQLLSPLLELISYQPSPFVELKSLKAYPRGAYSKVQETIPDEVKKYFLDTFTMVSCEEMRALENATSAQMLMAKLWAMLEHEKIKLETYRDHMDRGNSPIESYEPNMLEQGNARVDKMQINKWDKIKEIDSYWKDLSGHIEHGKEKTSNITSKLLDIKP</sequence>
<reference evidence="2 3" key="1">
    <citation type="journal article" date="2018" name="Mol. Plant">
        <title>The genome of Artemisia annua provides insight into the evolution of Asteraceae family and artemisinin biosynthesis.</title>
        <authorList>
            <person name="Shen Q."/>
            <person name="Zhang L."/>
            <person name="Liao Z."/>
            <person name="Wang S."/>
            <person name="Yan T."/>
            <person name="Shi P."/>
            <person name="Liu M."/>
            <person name="Fu X."/>
            <person name="Pan Q."/>
            <person name="Wang Y."/>
            <person name="Lv Z."/>
            <person name="Lu X."/>
            <person name="Zhang F."/>
            <person name="Jiang W."/>
            <person name="Ma Y."/>
            <person name="Chen M."/>
            <person name="Hao X."/>
            <person name="Li L."/>
            <person name="Tang Y."/>
            <person name="Lv G."/>
            <person name="Zhou Y."/>
            <person name="Sun X."/>
            <person name="Brodelius P.E."/>
            <person name="Rose J.K.C."/>
            <person name="Tang K."/>
        </authorList>
    </citation>
    <scope>NUCLEOTIDE SEQUENCE [LARGE SCALE GENOMIC DNA]</scope>
    <source>
        <strain evidence="3">cv. Huhao1</strain>
        <tissue evidence="2">Leaf</tissue>
    </source>
</reference>
<organism evidence="2 3">
    <name type="scientific">Artemisia annua</name>
    <name type="common">Sweet wormwood</name>
    <dbReference type="NCBI Taxonomy" id="35608"/>
    <lineage>
        <taxon>Eukaryota</taxon>
        <taxon>Viridiplantae</taxon>
        <taxon>Streptophyta</taxon>
        <taxon>Embryophyta</taxon>
        <taxon>Tracheophyta</taxon>
        <taxon>Spermatophyta</taxon>
        <taxon>Magnoliopsida</taxon>
        <taxon>eudicotyledons</taxon>
        <taxon>Gunneridae</taxon>
        <taxon>Pentapetalae</taxon>
        <taxon>asterids</taxon>
        <taxon>campanulids</taxon>
        <taxon>Asterales</taxon>
        <taxon>Asteraceae</taxon>
        <taxon>Asteroideae</taxon>
        <taxon>Anthemideae</taxon>
        <taxon>Artemisiinae</taxon>
        <taxon>Artemisia</taxon>
    </lineage>
</organism>
<evidence type="ECO:0000313" key="2">
    <source>
        <dbReference type="EMBL" id="PWA59207.1"/>
    </source>
</evidence>
<dbReference type="InterPro" id="IPR053781">
    <property type="entry name" value="F-box_AtFBL13-like"/>
</dbReference>
<keyword evidence="3" id="KW-1185">Reference proteome</keyword>
<dbReference type="CDD" id="cd22160">
    <property type="entry name" value="F-box_AtFBL13-like"/>
    <property type="match status" value="2"/>
</dbReference>
<gene>
    <name evidence="2" type="ORF">CTI12_AA392730</name>
</gene>
<dbReference type="InterPro" id="IPR001810">
    <property type="entry name" value="F-box_dom"/>
</dbReference>
<comment type="caution">
    <text evidence="2">The sequence shown here is derived from an EMBL/GenBank/DDBJ whole genome shotgun (WGS) entry which is preliminary data.</text>
</comment>
<evidence type="ECO:0000259" key="1">
    <source>
        <dbReference type="SMART" id="SM00256"/>
    </source>
</evidence>
<name>A0A2U1MDA2_ARTAN</name>
<dbReference type="AlphaFoldDB" id="A0A2U1MDA2"/>
<dbReference type="InterPro" id="IPR053197">
    <property type="entry name" value="F-box_SCFL_complex_component"/>
</dbReference>
<dbReference type="InterPro" id="IPR032675">
    <property type="entry name" value="LRR_dom_sf"/>
</dbReference>
<feature type="domain" description="F-box" evidence="1">
    <location>
        <begin position="467"/>
        <end position="507"/>
    </location>
</feature>
<dbReference type="PANTHER" id="PTHR34223:SF101">
    <property type="entry name" value="F-BOX DOMAIN-CONTAINING PROTEIN"/>
    <property type="match status" value="1"/>
</dbReference>
<evidence type="ECO:0000313" key="3">
    <source>
        <dbReference type="Proteomes" id="UP000245207"/>
    </source>
</evidence>